<keyword evidence="1" id="KW-0732">Signal</keyword>
<evidence type="ECO:0000313" key="2">
    <source>
        <dbReference type="EMBL" id="KAA8911760.1"/>
    </source>
</evidence>
<proteinExistence type="predicted"/>
<protein>
    <recommendedName>
        <fullName evidence="4">Secreted protein</fullName>
    </recommendedName>
</protein>
<accession>A0A5J5F520</accession>
<name>A0A5J5F520_9PEZI</name>
<sequence length="78" mass="8879">MMMMMMMMMMACCSKSFFSLLILSHWYVHRRRGVVCPGFSSIVLGISICSRSGARVRFVPCGFLHLAVALSLWAEIER</sequence>
<comment type="caution">
    <text evidence="2">The sequence shown here is derived from an EMBL/GenBank/DDBJ whole genome shotgun (WGS) entry which is preliminary data.</text>
</comment>
<evidence type="ECO:0008006" key="4">
    <source>
        <dbReference type="Google" id="ProtNLM"/>
    </source>
</evidence>
<feature type="signal peptide" evidence="1">
    <location>
        <begin position="1"/>
        <end position="33"/>
    </location>
</feature>
<dbReference type="AlphaFoldDB" id="A0A5J5F520"/>
<organism evidence="2 3">
    <name type="scientific">Sphaerosporella brunnea</name>
    <dbReference type="NCBI Taxonomy" id="1250544"/>
    <lineage>
        <taxon>Eukaryota</taxon>
        <taxon>Fungi</taxon>
        <taxon>Dikarya</taxon>
        <taxon>Ascomycota</taxon>
        <taxon>Pezizomycotina</taxon>
        <taxon>Pezizomycetes</taxon>
        <taxon>Pezizales</taxon>
        <taxon>Pyronemataceae</taxon>
        <taxon>Sphaerosporella</taxon>
    </lineage>
</organism>
<dbReference type="InParanoid" id="A0A5J5F520"/>
<dbReference type="EMBL" id="VXIS01000032">
    <property type="protein sequence ID" value="KAA8911760.1"/>
    <property type="molecule type" value="Genomic_DNA"/>
</dbReference>
<evidence type="ECO:0000256" key="1">
    <source>
        <dbReference type="SAM" id="SignalP"/>
    </source>
</evidence>
<feature type="non-terminal residue" evidence="2">
    <location>
        <position position="1"/>
    </location>
</feature>
<dbReference type="Proteomes" id="UP000326924">
    <property type="component" value="Unassembled WGS sequence"/>
</dbReference>
<evidence type="ECO:0000313" key="3">
    <source>
        <dbReference type="Proteomes" id="UP000326924"/>
    </source>
</evidence>
<keyword evidence="3" id="KW-1185">Reference proteome</keyword>
<feature type="chain" id="PRO_5023889501" description="Secreted protein" evidence="1">
    <location>
        <begin position="34"/>
        <end position="78"/>
    </location>
</feature>
<gene>
    <name evidence="2" type="ORF">FN846DRAFT_934749</name>
</gene>
<reference evidence="2 3" key="1">
    <citation type="submission" date="2019-09" db="EMBL/GenBank/DDBJ databases">
        <title>Draft genome of the ectomycorrhizal ascomycete Sphaerosporella brunnea.</title>
        <authorList>
            <consortium name="DOE Joint Genome Institute"/>
            <person name="Benucci G.M."/>
            <person name="Marozzi G."/>
            <person name="Antonielli L."/>
            <person name="Sanchez S."/>
            <person name="Marco P."/>
            <person name="Wang X."/>
            <person name="Falini L.B."/>
            <person name="Barry K."/>
            <person name="Haridas S."/>
            <person name="Lipzen A."/>
            <person name="Labutti K."/>
            <person name="Grigoriev I.V."/>
            <person name="Murat C."/>
            <person name="Martin F."/>
            <person name="Albertini E."/>
            <person name="Donnini D."/>
            <person name="Bonito G."/>
        </authorList>
    </citation>
    <scope>NUCLEOTIDE SEQUENCE [LARGE SCALE GENOMIC DNA]</scope>
    <source>
        <strain evidence="2 3">Sb_GMNB300</strain>
    </source>
</reference>